<dbReference type="InterPro" id="IPR002429">
    <property type="entry name" value="CcO_II-like_C"/>
</dbReference>
<dbReference type="Pfam" id="PF00116">
    <property type="entry name" value="COX2"/>
    <property type="match status" value="1"/>
</dbReference>
<evidence type="ECO:0000313" key="13">
    <source>
        <dbReference type="Proteomes" id="UP001430360"/>
    </source>
</evidence>
<organism evidence="12 13">
    <name type="scientific">Luteimonas fraxinea</name>
    <dbReference type="NCBI Taxonomy" id="2901869"/>
    <lineage>
        <taxon>Bacteria</taxon>
        <taxon>Pseudomonadati</taxon>
        <taxon>Pseudomonadota</taxon>
        <taxon>Gammaproteobacteria</taxon>
        <taxon>Lysobacterales</taxon>
        <taxon>Lysobacteraceae</taxon>
        <taxon>Luteimonas</taxon>
    </lineage>
</organism>
<comment type="catalytic activity">
    <reaction evidence="8">
        <text>4 Fe(II)-[cytochrome c] + O2 + 8 H(+)(in) = 4 Fe(III)-[cytochrome c] + 2 H2O + 4 H(+)(out)</text>
        <dbReference type="Rhea" id="RHEA:11436"/>
        <dbReference type="Rhea" id="RHEA-COMP:10350"/>
        <dbReference type="Rhea" id="RHEA-COMP:14399"/>
        <dbReference type="ChEBI" id="CHEBI:15377"/>
        <dbReference type="ChEBI" id="CHEBI:15378"/>
        <dbReference type="ChEBI" id="CHEBI:15379"/>
        <dbReference type="ChEBI" id="CHEBI:29033"/>
        <dbReference type="ChEBI" id="CHEBI:29034"/>
        <dbReference type="EC" id="7.1.1.9"/>
    </reaction>
</comment>
<dbReference type="PROSITE" id="PS50857">
    <property type="entry name" value="COX2_CUA"/>
    <property type="match status" value="1"/>
</dbReference>
<proteinExistence type="inferred from homology"/>
<evidence type="ECO:0000256" key="9">
    <source>
        <dbReference type="SAM" id="MobiDB-lite"/>
    </source>
</evidence>
<comment type="similarity">
    <text evidence="2">Belongs to the cytochrome c oxidase subunit 2 family.</text>
</comment>
<evidence type="ECO:0000256" key="5">
    <source>
        <dbReference type="ARBA" id="ARBA00022982"/>
    </source>
</evidence>
<comment type="subcellular location">
    <subcellularLocation>
        <location evidence="1">Membrane</location>
    </subcellularLocation>
</comment>
<dbReference type="PANTHER" id="PTHR22888">
    <property type="entry name" value="CYTOCHROME C OXIDASE, SUBUNIT II"/>
    <property type="match status" value="1"/>
</dbReference>
<feature type="compositionally biased region" description="Low complexity" evidence="9">
    <location>
        <begin position="249"/>
        <end position="265"/>
    </location>
</feature>
<evidence type="ECO:0000256" key="1">
    <source>
        <dbReference type="ARBA" id="ARBA00004370"/>
    </source>
</evidence>
<keyword evidence="13" id="KW-1185">Reference proteome</keyword>
<evidence type="ECO:0000313" key="12">
    <source>
        <dbReference type="EMBL" id="MCD9098333.1"/>
    </source>
</evidence>
<name>A0ABS8UFP8_9GAMM</name>
<evidence type="ECO:0000256" key="7">
    <source>
        <dbReference type="ARBA" id="ARBA00023136"/>
    </source>
</evidence>
<feature type="domain" description="Cytochrome oxidase subunit II copper A binding" evidence="11">
    <location>
        <begin position="126"/>
        <end position="242"/>
    </location>
</feature>
<dbReference type="InterPro" id="IPR008972">
    <property type="entry name" value="Cupredoxin"/>
</dbReference>
<evidence type="ECO:0000256" key="6">
    <source>
        <dbReference type="ARBA" id="ARBA00023008"/>
    </source>
</evidence>
<evidence type="ECO:0000256" key="4">
    <source>
        <dbReference type="ARBA" id="ARBA00022723"/>
    </source>
</evidence>
<gene>
    <name evidence="12" type="ORF">LTT95_15435</name>
</gene>
<dbReference type="Gene3D" id="2.60.40.420">
    <property type="entry name" value="Cupredoxins - blue copper proteins"/>
    <property type="match status" value="1"/>
</dbReference>
<keyword evidence="4" id="KW-0479">Metal-binding</keyword>
<evidence type="ECO:0000256" key="2">
    <source>
        <dbReference type="ARBA" id="ARBA00007866"/>
    </source>
</evidence>
<keyword evidence="6" id="KW-0186">Copper</keyword>
<keyword evidence="7 10" id="KW-0472">Membrane</keyword>
<feature type="transmembrane region" description="Helical" evidence="10">
    <location>
        <begin position="56"/>
        <end position="78"/>
    </location>
</feature>
<feature type="transmembrane region" description="Helical" evidence="10">
    <location>
        <begin position="20"/>
        <end position="41"/>
    </location>
</feature>
<dbReference type="RefSeq" id="WP_232580155.1">
    <property type="nucleotide sequence ID" value="NZ_CP089507.1"/>
</dbReference>
<reference evidence="12" key="2">
    <citation type="journal article" date="2022" name="Syst. Appl. Microbiol.">
        <title>Physiological and genomic characterisation of Luteimonas fraxinea sp. nov., a bacterial species associated with trees tolerant to ash dieback.</title>
        <authorList>
            <person name="Ulrich K."/>
            <person name="Becker R."/>
            <person name="Behrendt U."/>
            <person name="Kube M."/>
            <person name="Schneck V."/>
            <person name="Ulrich A."/>
        </authorList>
    </citation>
    <scope>NUCLEOTIDE SEQUENCE</scope>
    <source>
        <strain evidence="12">A1P009</strain>
    </source>
</reference>
<dbReference type="SUPFAM" id="SSF49503">
    <property type="entry name" value="Cupredoxins"/>
    <property type="match status" value="1"/>
</dbReference>
<sequence length="272" mass="29183">MYVDDGAAAIDITNRLRRTAGVLLGAALAALVTACAGPQSALDPAGPAAAEIARGWWLMVGTFTGVWALVLVLLWLAVRRRDTDSALRRPERLVVWGGLAFPTVVLAALLVYGSLTSARVTGVGVEPDAVVEVTARQWQWHFRYRDADGQVIGESVDELAVPLGAMVEYRITSDDVIHSFWIPRLGGKMDAVPGRVNTLRLRADQATPMRGQCAEFCGLEHARMVFPVRVMDAAAIEDWLAAREPAPAIEAPAPGHPAGRAPPRHGASEDVL</sequence>
<evidence type="ECO:0000256" key="8">
    <source>
        <dbReference type="ARBA" id="ARBA00047816"/>
    </source>
</evidence>
<keyword evidence="10" id="KW-0812">Transmembrane</keyword>
<dbReference type="PANTHER" id="PTHR22888:SF9">
    <property type="entry name" value="CYTOCHROME C OXIDASE SUBUNIT 2"/>
    <property type="match status" value="1"/>
</dbReference>
<keyword evidence="10" id="KW-1133">Transmembrane helix</keyword>
<evidence type="ECO:0000259" key="11">
    <source>
        <dbReference type="PROSITE" id="PS50857"/>
    </source>
</evidence>
<dbReference type="EMBL" id="JAJQKU010000005">
    <property type="protein sequence ID" value="MCD9098333.1"/>
    <property type="molecule type" value="Genomic_DNA"/>
</dbReference>
<dbReference type="PROSITE" id="PS00078">
    <property type="entry name" value="COX2"/>
    <property type="match status" value="1"/>
</dbReference>
<feature type="transmembrane region" description="Helical" evidence="10">
    <location>
        <begin position="93"/>
        <end position="115"/>
    </location>
</feature>
<reference evidence="12" key="1">
    <citation type="submission" date="2021-12" db="EMBL/GenBank/DDBJ databases">
        <authorList>
            <person name="Ulrich A."/>
        </authorList>
    </citation>
    <scope>NUCLEOTIDE SEQUENCE</scope>
    <source>
        <strain evidence="12">A1P009</strain>
    </source>
</reference>
<keyword evidence="3" id="KW-0813">Transport</keyword>
<comment type="caution">
    <text evidence="12">The sequence shown here is derived from an EMBL/GenBank/DDBJ whole genome shotgun (WGS) entry which is preliminary data.</text>
</comment>
<dbReference type="InterPro" id="IPR001505">
    <property type="entry name" value="Copper_CuA"/>
</dbReference>
<evidence type="ECO:0000256" key="3">
    <source>
        <dbReference type="ARBA" id="ARBA00022448"/>
    </source>
</evidence>
<feature type="region of interest" description="Disordered" evidence="9">
    <location>
        <begin position="249"/>
        <end position="272"/>
    </location>
</feature>
<protein>
    <submittedName>
        <fullName evidence="12">Cytochrome C oxidase subunit II</fullName>
    </submittedName>
</protein>
<dbReference type="Proteomes" id="UP001430360">
    <property type="component" value="Unassembled WGS sequence"/>
</dbReference>
<keyword evidence="5" id="KW-0249">Electron transport</keyword>
<evidence type="ECO:0000256" key="10">
    <source>
        <dbReference type="SAM" id="Phobius"/>
    </source>
</evidence>
<accession>A0ABS8UFP8</accession>
<dbReference type="InterPro" id="IPR045187">
    <property type="entry name" value="CcO_II"/>
</dbReference>